<proteinExistence type="predicted"/>
<comment type="caution">
    <text evidence="1">The sequence shown here is derived from an EMBL/GenBank/DDBJ whole genome shotgun (WGS) entry which is preliminary data.</text>
</comment>
<dbReference type="RefSeq" id="WP_230667260.1">
    <property type="nucleotide sequence ID" value="NZ_JAJNAY010000001.1"/>
</dbReference>
<dbReference type="EMBL" id="JAJNAY010000001">
    <property type="protein sequence ID" value="MCD1115997.1"/>
    <property type="molecule type" value="Genomic_DNA"/>
</dbReference>
<evidence type="ECO:0000313" key="1">
    <source>
        <dbReference type="EMBL" id="MCD1115997.1"/>
    </source>
</evidence>
<evidence type="ECO:0000313" key="2">
    <source>
        <dbReference type="Proteomes" id="UP001108025"/>
    </source>
</evidence>
<dbReference type="Proteomes" id="UP001108025">
    <property type="component" value="Unassembled WGS sequence"/>
</dbReference>
<dbReference type="AlphaFoldDB" id="A0A9Q3V0Q4"/>
<name>A0A9Q3V0Q4_9FLAO</name>
<accession>A0A9Q3V0Q4</accession>
<gene>
    <name evidence="1" type="ORF">LO744_03855</name>
</gene>
<sequence>MIRLLKYIVSFVFLIQMSCQEKKQNPKTEKMTKYEWLDATSAPLGYPVDVFSGGLTAPNGEFTSLFSGTTGGEWGAANRGMSNGEKSIPNHLHTIWVSYAEKIFYEIDTDLDYEKMLKLFNDGYFVPSMSKDNPQPRKENFNQIIVGFAPGGVVVVWLSGAGRQVEVGRYQSKKIVIPKEDIDALSPGPRKNMFNPDYQHKIIHEFGIVPKEVAETNEGKPIPYGLWDDYRKKYNWRINVELPNNGITDEVDYYLINSEKEFLFGEKEVNTFKNIPSDLKWNFEKQRAVPKKIYLSWFEGKEIYEGTIIFDESEVLKAFETLNEEDQNEIQVLIKINEPRTFASVQLIKGKQQIWLKKNKVTIN</sequence>
<reference evidence="1" key="1">
    <citation type="submission" date="2021-11" db="EMBL/GenBank/DDBJ databases">
        <title>Description of novel Chryseobacterium species.</title>
        <authorList>
            <person name="Saticioglu I.B."/>
            <person name="Ay H."/>
            <person name="Altun S."/>
            <person name="Duman M."/>
        </authorList>
    </citation>
    <scope>NUCLEOTIDE SEQUENCE</scope>
    <source>
        <strain evidence="1">C-17</strain>
    </source>
</reference>
<keyword evidence="2" id="KW-1185">Reference proteome</keyword>
<dbReference type="Pfam" id="PF11153">
    <property type="entry name" value="DUF2931"/>
    <property type="match status" value="1"/>
</dbReference>
<dbReference type="InterPro" id="IPR021326">
    <property type="entry name" value="DUF2931"/>
</dbReference>
<protein>
    <submittedName>
        <fullName evidence="1">DUF2931 family protein</fullName>
    </submittedName>
</protein>
<organism evidence="1 2">
    <name type="scientific">Chryseobacterium turcicum</name>
    <dbReference type="NCBI Taxonomy" id="2898076"/>
    <lineage>
        <taxon>Bacteria</taxon>
        <taxon>Pseudomonadati</taxon>
        <taxon>Bacteroidota</taxon>
        <taxon>Flavobacteriia</taxon>
        <taxon>Flavobacteriales</taxon>
        <taxon>Weeksellaceae</taxon>
        <taxon>Chryseobacterium group</taxon>
        <taxon>Chryseobacterium</taxon>
    </lineage>
</organism>